<dbReference type="InterPro" id="IPR029058">
    <property type="entry name" value="AB_hydrolase_fold"/>
</dbReference>
<dbReference type="Proteomes" id="UP000481517">
    <property type="component" value="Unassembled WGS sequence"/>
</dbReference>
<sequence>MNLAHLWSRKWSRKMRHGIALGLAFTALAGCSSVPSYAPTDSQNSATTGQDLDLDALYSSGTYQARGVPPTRWLADGSGYTTLEEAAQGEGRDLVRYHPRTQARTVLISATELTPENADEALHIADYHWSNSGNKLLIFTNTKRSWRTHTLGDYWVFDLTDRTLNQLGAFAEPSTLQFAKFDPAAERVAYVMQNNIYVEQLSSGKVTQLTHDGSDTIVNGTFDWVNEEEFFLRDGFRWSPDGKEIAYWQLDTSGTPVFTMINNTDQLYPTLKTFPYPKVGETNAAMRIGVMSADSGETTWMNVPGDPRQHYLVRMQWAGNSEQLFIQQLTRSQAVNRAFLADADSGSVTEVVRETTASWAEYVDDVTFLDDGKAFTWLSERSGYRHIYRVDRASGRLKAITRGNWDVVEVLQINEQQGWVYFIASPETPLERYLFRASLDGSSKLERLTPARAGTHSYQLSANADYAVHTFSSVNQMPQVDMISLPEHQQIRLIKDNATPQAAFNELARGDFEFFQVTAQDGLTLDGFLMKPVDFDPTKEYPIVFYIYGEPWGQTVSNSWGGERFLWHTYLTQQGYIVASIDNRGTRSPRGFEWRRSIYQQLGVVTVRDQHDALQEMLARWSFIDEDRVGIWGHSGGGSQTLNALFRYPESYHVGLALAPVPDLTLYDTIYQERYSGLLPDAAASYRETSALTHAENLQGDLLLVHGTADDNVHFQGSERLVNELVKHGKQFEFFAYPNRTHGIREGEGTTLHLRTMMTEFLRQHLPADAN</sequence>
<protein>
    <submittedName>
        <fullName evidence="4">Dipeptidyl aminopeptidase 4</fullName>
        <ecNumber evidence="4">3.4.14.5</ecNumber>
    </submittedName>
</protein>
<keyword evidence="1" id="KW-0732">Signal</keyword>
<dbReference type="GO" id="GO:0004177">
    <property type="term" value="F:aminopeptidase activity"/>
    <property type="evidence" value="ECO:0007669"/>
    <property type="project" value="UniProtKB-KW"/>
</dbReference>
<keyword evidence="4" id="KW-0031">Aminopeptidase</keyword>
<keyword evidence="4" id="KW-0645">Protease</keyword>
<dbReference type="InterPro" id="IPR050278">
    <property type="entry name" value="Serine_Prot_S9B/DPPIV"/>
</dbReference>
<evidence type="ECO:0000256" key="1">
    <source>
        <dbReference type="SAM" id="SignalP"/>
    </source>
</evidence>
<dbReference type="InterPro" id="IPR002469">
    <property type="entry name" value="Peptidase_S9B_N"/>
</dbReference>
<dbReference type="Gene3D" id="3.40.50.1820">
    <property type="entry name" value="alpha/beta hydrolase"/>
    <property type="match status" value="1"/>
</dbReference>
<dbReference type="EC" id="3.4.14.5" evidence="4"/>
<dbReference type="InterPro" id="IPR001375">
    <property type="entry name" value="Peptidase_S9_cat"/>
</dbReference>
<accession>A0A6S6WP28</accession>
<evidence type="ECO:0000313" key="5">
    <source>
        <dbReference type="Proteomes" id="UP000481517"/>
    </source>
</evidence>
<dbReference type="SUPFAM" id="SSF82171">
    <property type="entry name" value="DPP6 N-terminal domain-like"/>
    <property type="match status" value="1"/>
</dbReference>
<dbReference type="Pfam" id="PF00930">
    <property type="entry name" value="DPPIV_N"/>
    <property type="match status" value="1"/>
</dbReference>
<dbReference type="GO" id="GO:0006508">
    <property type="term" value="P:proteolysis"/>
    <property type="evidence" value="ECO:0007669"/>
    <property type="project" value="InterPro"/>
</dbReference>
<evidence type="ECO:0000259" key="2">
    <source>
        <dbReference type="Pfam" id="PF00326"/>
    </source>
</evidence>
<gene>
    <name evidence="4" type="primary">dap4_3</name>
    <name evidence="4" type="ORF">PSI9734_02109</name>
</gene>
<keyword evidence="4" id="KW-0378">Hydrolase</keyword>
<dbReference type="RefSeq" id="WP_246194917.1">
    <property type="nucleotide sequence ID" value="NZ_CADCXY010000006.1"/>
</dbReference>
<dbReference type="SUPFAM" id="SSF53474">
    <property type="entry name" value="alpha/beta-Hydrolases"/>
    <property type="match status" value="1"/>
</dbReference>
<dbReference type="EMBL" id="CADCXY010000006">
    <property type="protein sequence ID" value="CAB0151741.1"/>
    <property type="molecule type" value="Genomic_DNA"/>
</dbReference>
<name>A0A6S6WP28_9GAMM</name>
<dbReference type="Gene3D" id="2.140.10.30">
    <property type="entry name" value="Dipeptidylpeptidase IV, N-terminal domain"/>
    <property type="match status" value="1"/>
</dbReference>
<organism evidence="4 5">
    <name type="scientific">Pseudidiomarina piscicola</name>
    <dbReference type="NCBI Taxonomy" id="2614830"/>
    <lineage>
        <taxon>Bacteria</taxon>
        <taxon>Pseudomonadati</taxon>
        <taxon>Pseudomonadota</taxon>
        <taxon>Gammaproteobacteria</taxon>
        <taxon>Alteromonadales</taxon>
        <taxon>Idiomarinaceae</taxon>
        <taxon>Pseudidiomarina</taxon>
    </lineage>
</organism>
<feature type="domain" description="Dipeptidylpeptidase IV N-terminal" evidence="3">
    <location>
        <begin position="131"/>
        <end position="477"/>
    </location>
</feature>
<evidence type="ECO:0000313" key="4">
    <source>
        <dbReference type="EMBL" id="CAB0151741.1"/>
    </source>
</evidence>
<dbReference type="Pfam" id="PF00326">
    <property type="entry name" value="Peptidase_S9"/>
    <property type="match status" value="1"/>
</dbReference>
<dbReference type="PANTHER" id="PTHR11731:SF193">
    <property type="entry name" value="DIPEPTIDYL PEPTIDASE 9"/>
    <property type="match status" value="1"/>
</dbReference>
<dbReference type="PANTHER" id="PTHR11731">
    <property type="entry name" value="PROTEASE FAMILY S9B,C DIPEPTIDYL-PEPTIDASE IV-RELATED"/>
    <property type="match status" value="1"/>
</dbReference>
<feature type="chain" id="PRO_5028921039" evidence="1">
    <location>
        <begin position="39"/>
        <end position="771"/>
    </location>
</feature>
<feature type="signal peptide" evidence="1">
    <location>
        <begin position="1"/>
        <end position="38"/>
    </location>
</feature>
<dbReference type="GO" id="GO:0008236">
    <property type="term" value="F:serine-type peptidase activity"/>
    <property type="evidence" value="ECO:0007669"/>
    <property type="project" value="InterPro"/>
</dbReference>
<keyword evidence="5" id="KW-1185">Reference proteome</keyword>
<evidence type="ECO:0000259" key="3">
    <source>
        <dbReference type="Pfam" id="PF00930"/>
    </source>
</evidence>
<dbReference type="GO" id="GO:0008239">
    <property type="term" value="F:dipeptidyl-peptidase activity"/>
    <property type="evidence" value="ECO:0007669"/>
    <property type="project" value="UniProtKB-EC"/>
</dbReference>
<feature type="domain" description="Peptidase S9 prolyl oligopeptidase catalytic" evidence="2">
    <location>
        <begin position="567"/>
        <end position="766"/>
    </location>
</feature>
<proteinExistence type="predicted"/>
<dbReference type="AlphaFoldDB" id="A0A6S6WP28"/>
<reference evidence="4 5" key="1">
    <citation type="submission" date="2020-02" db="EMBL/GenBank/DDBJ databases">
        <authorList>
            <person name="Rodrigo-Torres L."/>
            <person name="Arahal R. D."/>
            <person name="Lucena T."/>
        </authorList>
    </citation>
    <scope>NUCLEOTIDE SEQUENCE [LARGE SCALE GENOMIC DNA]</scope>
    <source>
        <strain evidence="4 5">CECT 9734</strain>
    </source>
</reference>